<dbReference type="SUPFAM" id="SSF158832">
    <property type="entry name" value="Tex N-terminal region-like"/>
    <property type="match status" value="1"/>
</dbReference>
<dbReference type="InterPro" id="IPR037027">
    <property type="entry name" value="YqgF/RNaseH-like_dom_sf"/>
</dbReference>
<dbReference type="Pfam" id="PF12836">
    <property type="entry name" value="HHH_3"/>
    <property type="match status" value="1"/>
</dbReference>
<dbReference type="AlphaFoldDB" id="A0A212K342"/>
<reference evidence="3" key="1">
    <citation type="submission" date="2016-04" db="EMBL/GenBank/DDBJ databases">
        <authorList>
            <person name="Evans L.H."/>
            <person name="Alamgir A."/>
            <person name="Owens N."/>
            <person name="Weber N.D."/>
            <person name="Virtaneva K."/>
            <person name="Barbian K."/>
            <person name="Babar A."/>
            <person name="Rosenke K."/>
        </authorList>
    </citation>
    <scope>NUCLEOTIDE SEQUENCE</scope>
    <source>
        <strain evidence="3">86</strain>
    </source>
</reference>
<dbReference type="GO" id="GO:0006412">
    <property type="term" value="P:translation"/>
    <property type="evidence" value="ECO:0007669"/>
    <property type="project" value="TreeGrafter"/>
</dbReference>
<dbReference type="InterPro" id="IPR018974">
    <property type="entry name" value="Tex-like_N"/>
</dbReference>
<dbReference type="FunFam" id="1.10.10.650:FF:000001">
    <property type="entry name" value="S1 RNA-binding domain 1"/>
    <property type="match status" value="1"/>
</dbReference>
<dbReference type="GO" id="GO:0005737">
    <property type="term" value="C:cytoplasm"/>
    <property type="evidence" value="ECO:0007669"/>
    <property type="project" value="UniProtKB-ARBA"/>
</dbReference>
<dbReference type="GO" id="GO:0006139">
    <property type="term" value="P:nucleobase-containing compound metabolic process"/>
    <property type="evidence" value="ECO:0007669"/>
    <property type="project" value="InterPro"/>
</dbReference>
<dbReference type="CDD" id="cd05685">
    <property type="entry name" value="S1_Tex"/>
    <property type="match status" value="1"/>
</dbReference>
<dbReference type="SUPFAM" id="SSF53098">
    <property type="entry name" value="Ribonuclease H-like"/>
    <property type="match status" value="1"/>
</dbReference>
<feature type="compositionally biased region" description="Basic and acidic residues" evidence="1">
    <location>
        <begin position="737"/>
        <end position="753"/>
    </location>
</feature>
<dbReference type="Gene3D" id="3.30.420.140">
    <property type="entry name" value="YqgF/RNase H-like domain"/>
    <property type="match status" value="1"/>
</dbReference>
<dbReference type="Pfam" id="PF17674">
    <property type="entry name" value="HHH_9"/>
    <property type="match status" value="1"/>
</dbReference>
<dbReference type="SMART" id="SM00732">
    <property type="entry name" value="YqgFc"/>
    <property type="match status" value="1"/>
</dbReference>
<dbReference type="InterPro" id="IPR044146">
    <property type="entry name" value="S1_Tex"/>
</dbReference>
<dbReference type="PANTHER" id="PTHR10724:SF10">
    <property type="entry name" value="S1 RNA-BINDING DOMAIN-CONTAINING PROTEIN 1"/>
    <property type="match status" value="1"/>
</dbReference>
<dbReference type="Gene3D" id="1.10.150.310">
    <property type="entry name" value="Tex RuvX-like domain-like"/>
    <property type="match status" value="1"/>
</dbReference>
<dbReference type="InterPro" id="IPR012337">
    <property type="entry name" value="RNaseH-like_sf"/>
</dbReference>
<feature type="domain" description="S1 motif" evidence="2">
    <location>
        <begin position="635"/>
        <end position="704"/>
    </location>
</feature>
<feature type="region of interest" description="Disordered" evidence="1">
    <location>
        <begin position="705"/>
        <end position="770"/>
    </location>
</feature>
<dbReference type="InterPro" id="IPR003029">
    <property type="entry name" value="S1_domain"/>
</dbReference>
<dbReference type="SUPFAM" id="SSF50249">
    <property type="entry name" value="Nucleic acid-binding proteins"/>
    <property type="match status" value="1"/>
</dbReference>
<evidence type="ECO:0000256" key="1">
    <source>
        <dbReference type="SAM" id="MobiDB-lite"/>
    </source>
</evidence>
<dbReference type="Pfam" id="PF16921">
    <property type="entry name" value="Tex_YqgF"/>
    <property type="match status" value="1"/>
</dbReference>
<dbReference type="Pfam" id="PF22706">
    <property type="entry name" value="Tex_central_region"/>
    <property type="match status" value="1"/>
</dbReference>
<dbReference type="Gene3D" id="2.40.50.140">
    <property type="entry name" value="Nucleic acid-binding proteins"/>
    <property type="match status" value="1"/>
</dbReference>
<dbReference type="InterPro" id="IPR050437">
    <property type="entry name" value="Ribos_protein_bS1-like"/>
</dbReference>
<dbReference type="Pfam" id="PF00575">
    <property type="entry name" value="S1"/>
    <property type="match status" value="1"/>
</dbReference>
<evidence type="ECO:0000259" key="2">
    <source>
        <dbReference type="PROSITE" id="PS50126"/>
    </source>
</evidence>
<evidence type="ECO:0000313" key="3">
    <source>
        <dbReference type="EMBL" id="SBW06160.1"/>
    </source>
</evidence>
<dbReference type="SUPFAM" id="SSF47781">
    <property type="entry name" value="RuvA domain 2-like"/>
    <property type="match status" value="2"/>
</dbReference>
<dbReference type="SMART" id="SM00316">
    <property type="entry name" value="S1"/>
    <property type="match status" value="1"/>
</dbReference>
<dbReference type="InterPro" id="IPR032639">
    <property type="entry name" value="Tex_YqgF"/>
</dbReference>
<dbReference type="InterPro" id="IPR023319">
    <property type="entry name" value="Tex-like_HTH_dom_sf"/>
</dbReference>
<dbReference type="FunFam" id="1.10.150.310:FF:000001">
    <property type="entry name" value="RNA-binding transcriptional accessory protein"/>
    <property type="match status" value="1"/>
</dbReference>
<accession>A0A212K342</accession>
<gene>
    <name evidence="3" type="primary">yhgF</name>
    <name evidence="3" type="ORF">KL86DPRO_20614</name>
</gene>
<dbReference type="EMBL" id="FLUQ01000002">
    <property type="protein sequence ID" value="SBW06160.1"/>
    <property type="molecule type" value="Genomic_DNA"/>
</dbReference>
<dbReference type="GO" id="GO:0003735">
    <property type="term" value="F:structural constituent of ribosome"/>
    <property type="evidence" value="ECO:0007669"/>
    <property type="project" value="TreeGrafter"/>
</dbReference>
<protein>
    <submittedName>
        <fullName evidence="3">Transcriptional accessory protein</fullName>
    </submittedName>
</protein>
<dbReference type="GO" id="GO:0003729">
    <property type="term" value="F:mRNA binding"/>
    <property type="evidence" value="ECO:0007669"/>
    <property type="project" value="UniProtKB-ARBA"/>
</dbReference>
<proteinExistence type="predicted"/>
<dbReference type="FunFam" id="2.40.50.140:FF:000051">
    <property type="entry name" value="RNA-binding transcriptional accessory protein"/>
    <property type="match status" value="1"/>
</dbReference>
<feature type="compositionally biased region" description="Basic and acidic residues" evidence="1">
    <location>
        <begin position="714"/>
        <end position="724"/>
    </location>
</feature>
<dbReference type="InterPro" id="IPR010994">
    <property type="entry name" value="RuvA_2-like"/>
</dbReference>
<dbReference type="Gene3D" id="1.10.10.650">
    <property type="entry name" value="RuvA domain 2-like"/>
    <property type="match status" value="1"/>
</dbReference>
<name>A0A212K342_9DELT</name>
<dbReference type="InterPro" id="IPR023323">
    <property type="entry name" value="Tex-like_dom_sf"/>
</dbReference>
<organism evidence="3">
    <name type="scientific">uncultured delta proteobacterium</name>
    <dbReference type="NCBI Taxonomy" id="34034"/>
    <lineage>
        <taxon>Bacteria</taxon>
        <taxon>Deltaproteobacteria</taxon>
        <taxon>environmental samples</taxon>
    </lineage>
</organism>
<dbReference type="PANTHER" id="PTHR10724">
    <property type="entry name" value="30S RIBOSOMAL PROTEIN S1"/>
    <property type="match status" value="1"/>
</dbReference>
<dbReference type="Gene3D" id="1.10.3500.10">
    <property type="entry name" value="Tex N-terminal region-like"/>
    <property type="match status" value="1"/>
</dbReference>
<dbReference type="InterPro" id="IPR012340">
    <property type="entry name" value="NA-bd_OB-fold"/>
</dbReference>
<sequence>MQVFATIAKELGIAPGQVRAVSGLLDEGATIPFIARYRKEAHGSLDEVAVSAVRDRLEQLRELDSRRQAILKSLEERELLTDALRGAVEGAGSLTVLEDIYLPYRPKRRTRATMAREKGLEPLAQSLMEQQPGFVPEDAAKPFVDAEKGVANTEEALAGARDIIAETVSEDAAARSAMREFFSRKAVIASAVAKGKEEEGAKFRDYFEWTEPASKAAGHRLLAMLRGEAEGFLTLRLLPEAEPALDLLRGLFVKNGSPAGQQVREAVEDGYKRLLAPSLETELRGALRAAAENEAIAVFARNLRQLLLASPLGQKRVLAIDPGFRTGCKVVCLDAQGTLLHHDLIHVMSPEQQKSAGDKIRKLAEAYKAEAIAVGNGTAGRETESLVRSLHLPIPVISVSESGASVYSASEVARREFPDLDLTVRGAVSIGRRLMDPLAELVKIDPKAIGVGQYQHDVDQTALKKSLTDVVESCVNAVGVELNTASAELLTHVSGLGPALAKAVVAYREANGPFAKRKDLQKVPRLGPKAFEQAAGFLRIRGGANPLDGSAVHPESYGIVESMAKDLGCKVADLLADPARRRQIPLDKYVSGTVGLPTLKDILAELEKPGRDPREAFEAFAFAEGVASLGDLEVGMRLPGIVTNVTNFGAFVDIGVHQDGLVHVSQMADHFVSDPHTVLKVQQKVTVTVLEVDAARKRIALSLKTNPEAGQARGAERGGQDGRGKQPQRRSGIEPGARPDAKRDARRSDRQSDGEAGYKPFQDMLSRFKK</sequence>
<dbReference type="Pfam" id="PF09371">
    <property type="entry name" value="Tex_N"/>
    <property type="match status" value="1"/>
</dbReference>
<dbReference type="InterPro" id="IPR055179">
    <property type="entry name" value="Tex-like_central_region"/>
</dbReference>
<dbReference type="InterPro" id="IPR041692">
    <property type="entry name" value="HHH_9"/>
</dbReference>
<dbReference type="InterPro" id="IPR006641">
    <property type="entry name" value="YqgF/RNaseH-like_dom"/>
</dbReference>
<dbReference type="PROSITE" id="PS50126">
    <property type="entry name" value="S1"/>
    <property type="match status" value="1"/>
</dbReference>
<dbReference type="FunFam" id="3.30.420.140:FF:000001">
    <property type="entry name" value="RNA-binding transcriptional accessory protein"/>
    <property type="match status" value="1"/>
</dbReference>